<dbReference type="GO" id="GO:0009097">
    <property type="term" value="P:isoleucine biosynthetic process"/>
    <property type="evidence" value="ECO:0007669"/>
    <property type="project" value="UniProtKB-UniPathway"/>
</dbReference>
<comment type="pathway">
    <text evidence="3">Amino-acid biosynthesis; L-valine biosynthesis; L-valine from pyruvate: step 1/4.</text>
</comment>
<evidence type="ECO:0000256" key="3">
    <source>
        <dbReference type="ARBA" id="ARBA00005025"/>
    </source>
</evidence>
<keyword evidence="6" id="KW-0285">Flavoprotein</keyword>
<evidence type="ECO:0000259" key="13">
    <source>
        <dbReference type="Pfam" id="PF02775"/>
    </source>
</evidence>
<dbReference type="AlphaFoldDB" id="A0A2G3PN13"/>
<dbReference type="PROSITE" id="PS00187">
    <property type="entry name" value="TPP_ENZYMES"/>
    <property type="match status" value="1"/>
</dbReference>
<comment type="pathway">
    <text evidence="2">Amino-acid biosynthesis; L-isoleucine biosynthesis; L-isoleucine from 2-oxobutanoate: step 1/4.</text>
</comment>
<dbReference type="InterPro" id="IPR029035">
    <property type="entry name" value="DHS-like_NAD/FAD-binding_dom"/>
</dbReference>
<proteinExistence type="inferred from homology"/>
<gene>
    <name evidence="15" type="ORF">CSW57_13245</name>
</gene>
<evidence type="ECO:0000256" key="1">
    <source>
        <dbReference type="ARBA" id="ARBA00001964"/>
    </source>
</evidence>
<comment type="similarity">
    <text evidence="4 11">Belongs to the TPP enzyme family.</text>
</comment>
<dbReference type="InterPro" id="IPR011766">
    <property type="entry name" value="TPP_enzyme_TPP-bd"/>
</dbReference>
<dbReference type="CDD" id="cd00568">
    <property type="entry name" value="TPP_enzymes"/>
    <property type="match status" value="1"/>
</dbReference>
<feature type="domain" description="Thiamine pyrophosphate enzyme TPP-binding" evidence="13">
    <location>
        <begin position="398"/>
        <end position="532"/>
    </location>
</feature>
<organism evidence="15 16">
    <name type="scientific">Williamsia marianensis</name>
    <dbReference type="NCBI Taxonomy" id="85044"/>
    <lineage>
        <taxon>Bacteria</taxon>
        <taxon>Bacillati</taxon>
        <taxon>Actinomycetota</taxon>
        <taxon>Actinomycetes</taxon>
        <taxon>Mycobacteriales</taxon>
        <taxon>Nocardiaceae</taxon>
        <taxon>Williamsia</taxon>
    </lineage>
</organism>
<keyword evidence="7" id="KW-0274">FAD</keyword>
<dbReference type="CDD" id="cd07035">
    <property type="entry name" value="TPP_PYR_POX_like"/>
    <property type="match status" value="1"/>
</dbReference>
<comment type="catalytic activity">
    <reaction evidence="10">
        <text>2 pyruvate + H(+) = (2S)-2-acetolactate + CO2</text>
        <dbReference type="Rhea" id="RHEA:25249"/>
        <dbReference type="ChEBI" id="CHEBI:15361"/>
        <dbReference type="ChEBI" id="CHEBI:15378"/>
        <dbReference type="ChEBI" id="CHEBI:16526"/>
        <dbReference type="ChEBI" id="CHEBI:58476"/>
        <dbReference type="EC" id="2.2.1.6"/>
    </reaction>
</comment>
<sequence>MKGYEAVALAVQHFSDAPVFGVMGNANMLIFAALSAKGDERLVSARHEAAAVAMADGYARTSGEVGVSTVTSGPGLSQVATSLLAAARYRSPQVLISGDAYRRDSARLQAFDQQAFADTCESGFVPIKRVQDIVPAVHEAFARAILESRPILLSIPEDLQLEEAASNVEADLQALTRPQRAVTPAPRDSEIERVIDLLEDAQRPVFVVGRACRDEETIRSIRELAEHYGALLATSLPAKGRLDDDEWSIGVSGGFAHTGARKLLQGADLVVGFAAGLASYTTDKTTLYPSAAMVALDLQQAPESAMLGHDVVLGDVAETAPRLLAAARGRSSVHVNFRGPEALEHIKTLTTEAVATIDERPDGMHPAAVAEALRTSLPHGAQVVLGGGHFWAFVVMGVHKRPDLHWQFSYQFGSIGQTLPVAIGAWYGDPSRPLVVIDGDGSVLMHIQELDTVARYRIPMTLIVANDGAFGAEVHKLRPAGLTDTIATFTPPDFSAIGEAFGGIGVQVKEDTALASALERNADAGRFQVLDVHISSEVASEPFKRWYYEG</sequence>
<comment type="caution">
    <text evidence="15">The sequence shown here is derived from an EMBL/GenBank/DDBJ whole genome shotgun (WGS) entry which is preliminary data.</text>
</comment>
<dbReference type="UniPathway" id="UPA00047">
    <property type="reaction ID" value="UER00055"/>
</dbReference>
<dbReference type="GO" id="GO:0003984">
    <property type="term" value="F:acetolactate synthase activity"/>
    <property type="evidence" value="ECO:0007669"/>
    <property type="project" value="UniProtKB-EC"/>
</dbReference>
<reference evidence="15 16" key="1">
    <citation type="submission" date="2017-10" db="EMBL/GenBank/DDBJ databases">
        <title>The draft genome sequence of Williamsia sp. BULT 1.1 isolated from the semi-arid grassland soils from South Africa.</title>
        <authorList>
            <person name="Kabwe M.H."/>
            <person name="Govender N."/>
            <person name="Mutseka Lunga P."/>
            <person name="Vikram S."/>
            <person name="Makhalanyane T.P."/>
        </authorList>
    </citation>
    <scope>NUCLEOTIDE SEQUENCE [LARGE SCALE GENOMIC DNA]</scope>
    <source>
        <strain evidence="15 16">BULT 1.1</strain>
    </source>
</reference>
<dbReference type="PANTHER" id="PTHR18968">
    <property type="entry name" value="THIAMINE PYROPHOSPHATE ENZYMES"/>
    <property type="match status" value="1"/>
</dbReference>
<comment type="cofactor">
    <cofactor evidence="1">
        <name>thiamine diphosphate</name>
        <dbReference type="ChEBI" id="CHEBI:58937"/>
    </cofactor>
</comment>
<dbReference type="SUPFAM" id="SSF52467">
    <property type="entry name" value="DHS-like NAD/FAD-binding domain"/>
    <property type="match status" value="1"/>
</dbReference>
<dbReference type="GO" id="GO:0030976">
    <property type="term" value="F:thiamine pyrophosphate binding"/>
    <property type="evidence" value="ECO:0007669"/>
    <property type="project" value="InterPro"/>
</dbReference>
<dbReference type="RefSeq" id="WP_099383156.1">
    <property type="nucleotide sequence ID" value="NZ_PEBD01000008.1"/>
</dbReference>
<dbReference type="EC" id="2.2.1.6" evidence="5"/>
<feature type="domain" description="Thiamine pyrophosphate enzyme central" evidence="12">
    <location>
        <begin position="191"/>
        <end position="320"/>
    </location>
</feature>
<accession>A0A2G3PN13</accession>
<keyword evidence="8 11" id="KW-0786">Thiamine pyrophosphate</keyword>
<evidence type="ECO:0000256" key="8">
    <source>
        <dbReference type="ARBA" id="ARBA00023052"/>
    </source>
</evidence>
<dbReference type="GO" id="GO:0009099">
    <property type="term" value="P:L-valine biosynthetic process"/>
    <property type="evidence" value="ECO:0007669"/>
    <property type="project" value="UniProtKB-UniPathway"/>
</dbReference>
<dbReference type="UniPathway" id="UPA00049">
    <property type="reaction ID" value="UER00059"/>
</dbReference>
<dbReference type="Pfam" id="PF02776">
    <property type="entry name" value="TPP_enzyme_N"/>
    <property type="match status" value="1"/>
</dbReference>
<evidence type="ECO:0000256" key="7">
    <source>
        <dbReference type="ARBA" id="ARBA00022827"/>
    </source>
</evidence>
<evidence type="ECO:0000259" key="12">
    <source>
        <dbReference type="Pfam" id="PF00205"/>
    </source>
</evidence>
<evidence type="ECO:0000256" key="2">
    <source>
        <dbReference type="ARBA" id="ARBA00004974"/>
    </source>
</evidence>
<evidence type="ECO:0000256" key="11">
    <source>
        <dbReference type="RuleBase" id="RU362132"/>
    </source>
</evidence>
<evidence type="ECO:0000313" key="15">
    <source>
        <dbReference type="EMBL" id="PHV67161.1"/>
    </source>
</evidence>
<protein>
    <recommendedName>
        <fullName evidence="5">acetolactate synthase</fullName>
        <ecNumber evidence="5">2.2.1.6</ecNumber>
    </recommendedName>
</protein>
<evidence type="ECO:0000313" key="16">
    <source>
        <dbReference type="Proteomes" id="UP000225108"/>
    </source>
</evidence>
<keyword evidence="9" id="KW-0028">Amino-acid biosynthesis</keyword>
<name>A0A2G3PN13_WILMA</name>
<evidence type="ECO:0000256" key="5">
    <source>
        <dbReference type="ARBA" id="ARBA00013145"/>
    </source>
</evidence>
<dbReference type="SUPFAM" id="SSF52518">
    <property type="entry name" value="Thiamin diphosphate-binding fold (THDP-binding)"/>
    <property type="match status" value="2"/>
</dbReference>
<dbReference type="GO" id="GO:0050660">
    <property type="term" value="F:flavin adenine dinucleotide binding"/>
    <property type="evidence" value="ECO:0007669"/>
    <property type="project" value="TreeGrafter"/>
</dbReference>
<dbReference type="Gene3D" id="3.40.50.1220">
    <property type="entry name" value="TPP-binding domain"/>
    <property type="match status" value="1"/>
</dbReference>
<dbReference type="Pfam" id="PF00205">
    <property type="entry name" value="TPP_enzyme_M"/>
    <property type="match status" value="1"/>
</dbReference>
<keyword evidence="9" id="KW-0100">Branched-chain amino acid biosynthesis</keyword>
<evidence type="ECO:0000256" key="4">
    <source>
        <dbReference type="ARBA" id="ARBA00007812"/>
    </source>
</evidence>
<dbReference type="GO" id="GO:0005948">
    <property type="term" value="C:acetolactate synthase complex"/>
    <property type="evidence" value="ECO:0007669"/>
    <property type="project" value="TreeGrafter"/>
</dbReference>
<dbReference type="Gene3D" id="3.40.50.970">
    <property type="match status" value="2"/>
</dbReference>
<evidence type="ECO:0000259" key="14">
    <source>
        <dbReference type="Pfam" id="PF02776"/>
    </source>
</evidence>
<dbReference type="InterPro" id="IPR012000">
    <property type="entry name" value="Thiamin_PyroP_enz_cen_dom"/>
</dbReference>
<dbReference type="PANTHER" id="PTHR18968:SF13">
    <property type="entry name" value="ACETOLACTATE SYNTHASE CATALYTIC SUBUNIT, MITOCHONDRIAL"/>
    <property type="match status" value="1"/>
</dbReference>
<dbReference type="EMBL" id="PEBD01000008">
    <property type="protein sequence ID" value="PHV67161.1"/>
    <property type="molecule type" value="Genomic_DNA"/>
</dbReference>
<dbReference type="InterPro" id="IPR045229">
    <property type="entry name" value="TPP_enz"/>
</dbReference>
<evidence type="ECO:0000256" key="9">
    <source>
        <dbReference type="ARBA" id="ARBA00023304"/>
    </source>
</evidence>
<evidence type="ECO:0000256" key="6">
    <source>
        <dbReference type="ARBA" id="ARBA00022630"/>
    </source>
</evidence>
<dbReference type="Pfam" id="PF02775">
    <property type="entry name" value="TPP_enzyme_C"/>
    <property type="match status" value="1"/>
</dbReference>
<dbReference type="Proteomes" id="UP000225108">
    <property type="component" value="Unassembled WGS sequence"/>
</dbReference>
<evidence type="ECO:0000256" key="10">
    <source>
        <dbReference type="ARBA" id="ARBA00048670"/>
    </source>
</evidence>
<dbReference type="GO" id="GO:0000287">
    <property type="term" value="F:magnesium ion binding"/>
    <property type="evidence" value="ECO:0007669"/>
    <property type="project" value="InterPro"/>
</dbReference>
<dbReference type="InterPro" id="IPR029061">
    <property type="entry name" value="THDP-binding"/>
</dbReference>
<dbReference type="InterPro" id="IPR012001">
    <property type="entry name" value="Thiamin_PyroP_enz_TPP-bd_dom"/>
</dbReference>
<dbReference type="InterPro" id="IPR000399">
    <property type="entry name" value="TPP-bd_CS"/>
</dbReference>
<feature type="domain" description="Thiamine pyrophosphate enzyme N-terminal TPP-binding" evidence="14">
    <location>
        <begin position="1"/>
        <end position="114"/>
    </location>
</feature>